<reference evidence="11" key="1">
    <citation type="journal article" date="2018" name="Nat. Microbiol.">
        <title>Leveraging single-cell genomics to expand the fungal tree of life.</title>
        <authorList>
            <person name="Ahrendt S.R."/>
            <person name="Quandt C.A."/>
            <person name="Ciobanu D."/>
            <person name="Clum A."/>
            <person name="Salamov A."/>
            <person name="Andreopoulos B."/>
            <person name="Cheng J.F."/>
            <person name="Woyke T."/>
            <person name="Pelin A."/>
            <person name="Henrissat B."/>
            <person name="Reynolds N.K."/>
            <person name="Benny G.L."/>
            <person name="Smith M.E."/>
            <person name="James T.Y."/>
            <person name="Grigoriev I.V."/>
        </authorList>
    </citation>
    <scope>NUCLEOTIDE SEQUENCE [LARGE SCALE GENOMIC DNA]</scope>
    <source>
        <strain evidence="11">Benny S71-1</strain>
    </source>
</reference>
<evidence type="ECO:0000256" key="5">
    <source>
        <dbReference type="ARBA" id="ARBA00023157"/>
    </source>
</evidence>
<dbReference type="SMART" id="SM00020">
    <property type="entry name" value="Tryp_SPc"/>
    <property type="match status" value="1"/>
</dbReference>
<feature type="transmembrane region" description="Helical" evidence="7">
    <location>
        <begin position="257"/>
        <end position="279"/>
    </location>
</feature>
<keyword evidence="7" id="KW-0472">Membrane</keyword>
<evidence type="ECO:0000313" key="11">
    <source>
        <dbReference type="Proteomes" id="UP000278143"/>
    </source>
</evidence>
<dbReference type="InterPro" id="IPR050127">
    <property type="entry name" value="Serine_Proteases_S1"/>
</dbReference>
<proteinExistence type="predicted"/>
<evidence type="ECO:0000256" key="1">
    <source>
        <dbReference type="ARBA" id="ARBA00004613"/>
    </source>
</evidence>
<accession>A0A4P9YTM8</accession>
<evidence type="ECO:0000256" key="6">
    <source>
        <dbReference type="RuleBase" id="RU363034"/>
    </source>
</evidence>
<keyword evidence="4 6" id="KW-0378">Hydrolase</keyword>
<dbReference type="PROSITE" id="PS00134">
    <property type="entry name" value="TRYPSIN_HIS"/>
    <property type="match status" value="1"/>
</dbReference>
<evidence type="ECO:0000256" key="4">
    <source>
        <dbReference type="ARBA" id="ARBA00022801"/>
    </source>
</evidence>
<dbReference type="PANTHER" id="PTHR24264">
    <property type="entry name" value="TRYPSIN-RELATED"/>
    <property type="match status" value="1"/>
</dbReference>
<feature type="domain" description="Peptidase S1" evidence="9">
    <location>
        <begin position="44"/>
        <end position="238"/>
    </location>
</feature>
<dbReference type="PROSITE" id="PS50240">
    <property type="entry name" value="TRYPSIN_DOM"/>
    <property type="match status" value="1"/>
</dbReference>
<gene>
    <name evidence="10" type="ORF">SYNPS1DRAFT_31164</name>
</gene>
<evidence type="ECO:0000259" key="9">
    <source>
        <dbReference type="PROSITE" id="PS50240"/>
    </source>
</evidence>
<evidence type="ECO:0000313" key="10">
    <source>
        <dbReference type="EMBL" id="RKP23135.1"/>
    </source>
</evidence>
<dbReference type="InterPro" id="IPR009003">
    <property type="entry name" value="Peptidase_S1_PA"/>
</dbReference>
<feature type="signal peptide" evidence="8">
    <location>
        <begin position="1"/>
        <end position="27"/>
    </location>
</feature>
<keyword evidence="7" id="KW-1133">Transmembrane helix</keyword>
<dbReference type="Gene3D" id="2.40.10.10">
    <property type="entry name" value="Trypsin-like serine proteases"/>
    <property type="match status" value="2"/>
</dbReference>
<dbReference type="CDD" id="cd00190">
    <property type="entry name" value="Tryp_SPc"/>
    <property type="match status" value="1"/>
</dbReference>
<protein>
    <submittedName>
        <fullName evidence="10">Trypsin-like cysteine/serine peptidase domain-containing protein</fullName>
    </submittedName>
</protein>
<keyword evidence="8" id="KW-0732">Signal</keyword>
<dbReference type="OrthoDB" id="6380398at2759"/>
<keyword evidence="6" id="KW-0720">Serine protease</keyword>
<sequence length="280" mass="28864">MLAPASLVAGVASCVLLAALLPASVSAATRQGIGLIVPDQDKGIYGGSSVVPEKFPFVAAIYERGNVSCGAAIIAPSWIVTAAHCLVVPDSSLGSVKAIYRAPISEVTVGVGSVSNTTKHPITVKRAIVSPAYNPSDNTIATDENCRKAYPDWSGQNSELVCTGNTPGKDTCYGDSGGPLVWPIPAGQPNAGRYALLAVTSFGINIDNPTSTECGEKGGIGFYTRAFHYADWIANTTHANATEMFVGASHSLHRRDAVAGMLFGPAALLALLAVLVSGYA</sequence>
<dbReference type="GO" id="GO:0004252">
    <property type="term" value="F:serine-type endopeptidase activity"/>
    <property type="evidence" value="ECO:0007669"/>
    <property type="project" value="InterPro"/>
</dbReference>
<comment type="subcellular location">
    <subcellularLocation>
        <location evidence="1">Secreted</location>
    </subcellularLocation>
</comment>
<dbReference type="GO" id="GO:0005615">
    <property type="term" value="C:extracellular space"/>
    <property type="evidence" value="ECO:0007669"/>
    <property type="project" value="TreeGrafter"/>
</dbReference>
<dbReference type="InterPro" id="IPR018114">
    <property type="entry name" value="TRYPSIN_HIS"/>
</dbReference>
<dbReference type="InterPro" id="IPR001314">
    <property type="entry name" value="Peptidase_S1A"/>
</dbReference>
<dbReference type="AlphaFoldDB" id="A0A4P9YTM8"/>
<feature type="chain" id="PRO_5020821389" evidence="8">
    <location>
        <begin position="28"/>
        <end position="280"/>
    </location>
</feature>
<dbReference type="InterPro" id="IPR033116">
    <property type="entry name" value="TRYPSIN_SER"/>
</dbReference>
<keyword evidence="11" id="KW-1185">Reference proteome</keyword>
<dbReference type="Pfam" id="PF00089">
    <property type="entry name" value="Trypsin"/>
    <property type="match status" value="1"/>
</dbReference>
<dbReference type="PANTHER" id="PTHR24264:SF65">
    <property type="entry name" value="SRCR DOMAIN-CONTAINING PROTEIN"/>
    <property type="match status" value="1"/>
</dbReference>
<evidence type="ECO:0000256" key="2">
    <source>
        <dbReference type="ARBA" id="ARBA00022525"/>
    </source>
</evidence>
<name>A0A4P9YTM8_9FUNG</name>
<keyword evidence="3 6" id="KW-0645">Protease</keyword>
<evidence type="ECO:0000256" key="7">
    <source>
        <dbReference type="SAM" id="Phobius"/>
    </source>
</evidence>
<dbReference type="SUPFAM" id="SSF50494">
    <property type="entry name" value="Trypsin-like serine proteases"/>
    <property type="match status" value="1"/>
</dbReference>
<evidence type="ECO:0000256" key="8">
    <source>
        <dbReference type="SAM" id="SignalP"/>
    </source>
</evidence>
<dbReference type="GO" id="GO:0006508">
    <property type="term" value="P:proteolysis"/>
    <property type="evidence" value="ECO:0007669"/>
    <property type="project" value="UniProtKB-KW"/>
</dbReference>
<dbReference type="InterPro" id="IPR043504">
    <property type="entry name" value="Peptidase_S1_PA_chymotrypsin"/>
</dbReference>
<dbReference type="PROSITE" id="PS00135">
    <property type="entry name" value="TRYPSIN_SER"/>
    <property type="match status" value="1"/>
</dbReference>
<keyword evidence="7" id="KW-0812">Transmembrane</keyword>
<dbReference type="InterPro" id="IPR001254">
    <property type="entry name" value="Trypsin_dom"/>
</dbReference>
<keyword evidence="5" id="KW-1015">Disulfide bond</keyword>
<dbReference type="PRINTS" id="PR00722">
    <property type="entry name" value="CHYMOTRYPSIN"/>
</dbReference>
<evidence type="ECO:0000256" key="3">
    <source>
        <dbReference type="ARBA" id="ARBA00022670"/>
    </source>
</evidence>
<organism evidence="10 11">
    <name type="scientific">Syncephalis pseudoplumigaleata</name>
    <dbReference type="NCBI Taxonomy" id="1712513"/>
    <lineage>
        <taxon>Eukaryota</taxon>
        <taxon>Fungi</taxon>
        <taxon>Fungi incertae sedis</taxon>
        <taxon>Zoopagomycota</taxon>
        <taxon>Zoopagomycotina</taxon>
        <taxon>Zoopagomycetes</taxon>
        <taxon>Zoopagales</taxon>
        <taxon>Piptocephalidaceae</taxon>
        <taxon>Syncephalis</taxon>
    </lineage>
</organism>
<dbReference type="Proteomes" id="UP000278143">
    <property type="component" value="Unassembled WGS sequence"/>
</dbReference>
<keyword evidence="2" id="KW-0964">Secreted</keyword>
<dbReference type="EMBL" id="KZ991279">
    <property type="protein sequence ID" value="RKP23135.1"/>
    <property type="molecule type" value="Genomic_DNA"/>
</dbReference>